<proteinExistence type="predicted"/>
<reference evidence="2 3" key="1">
    <citation type="submission" date="2018-02" db="EMBL/GenBank/DDBJ databases">
        <title>Draft genome of wild Prunus yedoensis var. nudiflora.</title>
        <authorList>
            <person name="Baek S."/>
            <person name="Kim J.-H."/>
            <person name="Choi K."/>
            <person name="Kim G.-B."/>
            <person name="Cho A."/>
            <person name="Jang H."/>
            <person name="Shin C.-H."/>
            <person name="Yu H.-J."/>
            <person name="Mun J.-H."/>
        </authorList>
    </citation>
    <scope>NUCLEOTIDE SEQUENCE [LARGE SCALE GENOMIC DNA]</scope>
    <source>
        <strain evidence="3">cv. Jeju island</strain>
        <tissue evidence="2">Leaf</tissue>
    </source>
</reference>
<accession>A0A314U9S8</accession>
<name>A0A314U9S8_PRUYE</name>
<dbReference type="EMBL" id="PJQY01003838">
    <property type="protein sequence ID" value="PQM34071.1"/>
    <property type="molecule type" value="Genomic_DNA"/>
</dbReference>
<dbReference type="AlphaFoldDB" id="A0A314U9S8"/>
<feature type="region of interest" description="Disordered" evidence="1">
    <location>
        <begin position="54"/>
        <end position="75"/>
    </location>
</feature>
<protein>
    <submittedName>
        <fullName evidence="2">Uncharacterized protein</fullName>
    </submittedName>
</protein>
<comment type="caution">
    <text evidence="2">The sequence shown here is derived from an EMBL/GenBank/DDBJ whole genome shotgun (WGS) entry which is preliminary data.</text>
</comment>
<feature type="compositionally biased region" description="Acidic residues" evidence="1">
    <location>
        <begin position="57"/>
        <end position="66"/>
    </location>
</feature>
<organism evidence="2 3">
    <name type="scientific">Prunus yedoensis var. nudiflora</name>
    <dbReference type="NCBI Taxonomy" id="2094558"/>
    <lineage>
        <taxon>Eukaryota</taxon>
        <taxon>Viridiplantae</taxon>
        <taxon>Streptophyta</taxon>
        <taxon>Embryophyta</taxon>
        <taxon>Tracheophyta</taxon>
        <taxon>Spermatophyta</taxon>
        <taxon>Magnoliopsida</taxon>
        <taxon>eudicotyledons</taxon>
        <taxon>Gunneridae</taxon>
        <taxon>Pentapetalae</taxon>
        <taxon>rosids</taxon>
        <taxon>fabids</taxon>
        <taxon>Rosales</taxon>
        <taxon>Rosaceae</taxon>
        <taxon>Amygdaloideae</taxon>
        <taxon>Amygdaleae</taxon>
        <taxon>Prunus</taxon>
    </lineage>
</organism>
<gene>
    <name evidence="2" type="ORF">Pyn_23460</name>
</gene>
<evidence type="ECO:0000256" key="1">
    <source>
        <dbReference type="SAM" id="MobiDB-lite"/>
    </source>
</evidence>
<keyword evidence="3" id="KW-1185">Reference proteome</keyword>
<sequence>MQRRQQRMQGMHEMQDMQERLQARLEELKQQNAEWEVEAHLFLLQEDLENLKRQNELEEQQEEQQEEQLFGQDQLQQWKKPLRQRRAVKAD</sequence>
<evidence type="ECO:0000313" key="2">
    <source>
        <dbReference type="EMBL" id="PQM34071.1"/>
    </source>
</evidence>
<dbReference type="Proteomes" id="UP000250321">
    <property type="component" value="Unassembled WGS sequence"/>
</dbReference>
<evidence type="ECO:0000313" key="3">
    <source>
        <dbReference type="Proteomes" id="UP000250321"/>
    </source>
</evidence>